<dbReference type="PANTHER" id="PTHR46609">
    <property type="entry name" value="EXONUCLEASE, PHAGE-TYPE/RECB, C-TERMINAL DOMAIN-CONTAINING PROTEIN"/>
    <property type="match status" value="1"/>
</dbReference>
<accession>A0A6C0EES6</accession>
<dbReference type="EMBL" id="MN739826">
    <property type="protein sequence ID" value="QHT27676.1"/>
    <property type="molecule type" value="Genomic_DNA"/>
</dbReference>
<dbReference type="AlphaFoldDB" id="A0A6C0EES6"/>
<evidence type="ECO:0000313" key="2">
    <source>
        <dbReference type="EMBL" id="QHT27676.1"/>
    </source>
</evidence>
<evidence type="ECO:0000259" key="1">
    <source>
        <dbReference type="Pfam" id="PF09588"/>
    </source>
</evidence>
<name>A0A6C0EES6_9ZZZZ</name>
<dbReference type="PANTHER" id="PTHR46609:SF6">
    <property type="entry name" value="EXONUCLEASE, PHAGE-TYPE_RECB, C-TERMINAL DOMAIN-CONTAINING PROTEIN-RELATED"/>
    <property type="match status" value="1"/>
</dbReference>
<dbReference type="SUPFAM" id="SSF52980">
    <property type="entry name" value="Restriction endonuclease-like"/>
    <property type="match status" value="1"/>
</dbReference>
<proteinExistence type="predicted"/>
<feature type="domain" description="YqaJ viral recombinase" evidence="1">
    <location>
        <begin position="157"/>
        <end position="300"/>
    </location>
</feature>
<dbReference type="InterPro" id="IPR019080">
    <property type="entry name" value="YqaJ_viral_recombinase"/>
</dbReference>
<protein>
    <recommendedName>
        <fullName evidence="1">YqaJ viral recombinase domain-containing protein</fullName>
    </recommendedName>
</protein>
<dbReference type="Pfam" id="PF09588">
    <property type="entry name" value="YqaJ"/>
    <property type="match status" value="1"/>
</dbReference>
<dbReference type="InterPro" id="IPR011335">
    <property type="entry name" value="Restrct_endonuc-II-like"/>
</dbReference>
<sequence>MDIDVQELNLKNILNQIRPDLYTSIFTEQDRYKLIEYVLEIINDYVEENTNIVADPDFDDIIYEDISDIIYEQYENYLYPEYYFTYNDTVENELTEIIDFAFEIFYICFIPERSLEITSQNTFKNPDSTKNTKNKEDITKIITYLKSKPQPEQRTNEWYEFRHNLITASNAYKAFESDAMKNQLIYEKCQPIKTVSGSSDSQNQSKQVNINTPFHWGQKYEPVSVMIYEYMYNTKIGDFGCIKHDKYFFLGASPDGINIDPNSEKYGVMLEIKNIVNREITGIPKKEYWVQTQLQMETCGLDECDFLETRFIEYENENAFLMDTSNTPDDSTHTNNHQSIEKTAKNEYKGVIMYFANKDGNPFYVYKPMNIKTYIDFQTWEETEMERLESLGYIWIKNLYWRLDCFSCVLIKRNIKWFNENLHFLEELWKTVEYERVHGYAHRAPKSSKKQTKNRIETTTSNKSICLIKINSDTGDVDFDQNNSITKESDAISNDATKTVQLSNSPLTHKPNIMQFFKIRTQSFDESKHNTN</sequence>
<reference evidence="2" key="1">
    <citation type="journal article" date="2020" name="Nature">
        <title>Giant virus diversity and host interactions through global metagenomics.</title>
        <authorList>
            <person name="Schulz F."/>
            <person name="Roux S."/>
            <person name="Paez-Espino D."/>
            <person name="Jungbluth S."/>
            <person name="Walsh D.A."/>
            <person name="Denef V.J."/>
            <person name="McMahon K.D."/>
            <person name="Konstantinidis K.T."/>
            <person name="Eloe-Fadrosh E.A."/>
            <person name="Kyrpides N.C."/>
            <person name="Woyke T."/>
        </authorList>
    </citation>
    <scope>NUCLEOTIDE SEQUENCE</scope>
    <source>
        <strain evidence="2">GVMAG-M-3300023179-33</strain>
    </source>
</reference>
<dbReference type="InterPro" id="IPR051703">
    <property type="entry name" value="NF-kappa-B_Signaling_Reg"/>
</dbReference>
<organism evidence="2">
    <name type="scientific">viral metagenome</name>
    <dbReference type="NCBI Taxonomy" id="1070528"/>
    <lineage>
        <taxon>unclassified sequences</taxon>
        <taxon>metagenomes</taxon>
        <taxon>organismal metagenomes</taxon>
    </lineage>
</organism>
<dbReference type="Gene3D" id="3.90.320.10">
    <property type="match status" value="1"/>
</dbReference>
<dbReference type="InterPro" id="IPR011604">
    <property type="entry name" value="PDDEXK-like_dom_sf"/>
</dbReference>
<dbReference type="CDD" id="cd22343">
    <property type="entry name" value="PDDEXK_lambda_exonuclease-like"/>
    <property type="match status" value="1"/>
</dbReference>